<dbReference type="InterPro" id="IPR011992">
    <property type="entry name" value="EF-hand-dom_pair"/>
</dbReference>
<protein>
    <submittedName>
        <fullName evidence="2">8515_t:CDS:1</fullName>
    </submittedName>
</protein>
<dbReference type="FunFam" id="1.10.238.10:FF:000003">
    <property type="entry name" value="Calmodulin A"/>
    <property type="match status" value="1"/>
</dbReference>
<name>A0A9N8Z6A1_9GLOM</name>
<accession>A0A9N8Z6A1</accession>
<comment type="caution">
    <text evidence="2">The sequence shown here is derived from an EMBL/GenBank/DDBJ whole genome shotgun (WGS) entry which is preliminary data.</text>
</comment>
<proteinExistence type="predicted"/>
<dbReference type="AlphaFoldDB" id="A0A9N8Z6A1"/>
<evidence type="ECO:0000313" key="3">
    <source>
        <dbReference type="Proteomes" id="UP000789831"/>
    </source>
</evidence>
<dbReference type="OrthoDB" id="429467at2759"/>
<dbReference type="PANTHER" id="PTHR23049">
    <property type="entry name" value="MYOSIN REGULATORY LIGHT CHAIN 2"/>
    <property type="match status" value="1"/>
</dbReference>
<reference evidence="2" key="1">
    <citation type="submission" date="2021-06" db="EMBL/GenBank/DDBJ databases">
        <authorList>
            <person name="Kallberg Y."/>
            <person name="Tangrot J."/>
            <person name="Rosling A."/>
        </authorList>
    </citation>
    <scope>NUCLEOTIDE SEQUENCE</scope>
    <source>
        <strain evidence="2">MT106</strain>
    </source>
</reference>
<dbReference type="InterPro" id="IPR050403">
    <property type="entry name" value="Myosin_RLC"/>
</dbReference>
<dbReference type="Proteomes" id="UP000789831">
    <property type="component" value="Unassembled WGS sequence"/>
</dbReference>
<dbReference type="Gene3D" id="1.10.238.10">
    <property type="entry name" value="EF-hand"/>
    <property type="match status" value="1"/>
</dbReference>
<gene>
    <name evidence="2" type="ORF">AGERDE_LOCUS2783</name>
</gene>
<keyword evidence="3" id="KW-1185">Reference proteome</keyword>
<dbReference type="SUPFAM" id="SSF47473">
    <property type="entry name" value="EF-hand"/>
    <property type="match status" value="1"/>
</dbReference>
<organism evidence="2 3">
    <name type="scientific">Ambispora gerdemannii</name>
    <dbReference type="NCBI Taxonomy" id="144530"/>
    <lineage>
        <taxon>Eukaryota</taxon>
        <taxon>Fungi</taxon>
        <taxon>Fungi incertae sedis</taxon>
        <taxon>Mucoromycota</taxon>
        <taxon>Glomeromycotina</taxon>
        <taxon>Glomeromycetes</taxon>
        <taxon>Archaeosporales</taxon>
        <taxon>Ambisporaceae</taxon>
        <taxon>Ambispora</taxon>
    </lineage>
</organism>
<evidence type="ECO:0000256" key="1">
    <source>
        <dbReference type="ARBA" id="ARBA00022737"/>
    </source>
</evidence>
<sequence length="168" mass="18770">MVCLLTFMSSIRNQQHFSSSLESSNSPANITPSASYVRSDNHYHHNRLRRQTSNVDVFPNECQAPTDAYIDAMLADSTSGHSINFATFLTMMANKLAAIDSEGELLKAFSNLNDDDELNSGIINATKLRQILATQGEQLTDEEGMDDSENFDYGEFVKTLKHGHMDRE</sequence>
<dbReference type="EMBL" id="CAJVPL010000244">
    <property type="protein sequence ID" value="CAG8471935.1"/>
    <property type="molecule type" value="Genomic_DNA"/>
</dbReference>
<keyword evidence="1" id="KW-0677">Repeat</keyword>
<evidence type="ECO:0000313" key="2">
    <source>
        <dbReference type="EMBL" id="CAG8471935.1"/>
    </source>
</evidence>